<evidence type="ECO:0000256" key="1">
    <source>
        <dbReference type="SAM" id="MobiDB-lite"/>
    </source>
</evidence>
<proteinExistence type="predicted"/>
<reference evidence="2 3" key="1">
    <citation type="submission" date="2017-09" db="EMBL/GenBank/DDBJ databases">
        <title>Depth-based differentiation of microbial function through sediment-hosted aquifers and enrichment of novel symbionts in the deep terrestrial subsurface.</title>
        <authorList>
            <person name="Probst A.J."/>
            <person name="Ladd B."/>
            <person name="Jarett J.K."/>
            <person name="Geller-Mcgrath D.E."/>
            <person name="Sieber C.M."/>
            <person name="Emerson J.B."/>
            <person name="Anantharaman K."/>
            <person name="Thomas B.C."/>
            <person name="Malmstrom R."/>
            <person name="Stieglmeier M."/>
            <person name="Klingl A."/>
            <person name="Woyke T."/>
            <person name="Ryan C.M."/>
            <person name="Banfield J.F."/>
        </authorList>
    </citation>
    <scope>NUCLEOTIDE SEQUENCE [LARGE SCALE GENOMIC DNA]</scope>
    <source>
        <strain evidence="2">CG11_big_fil_rev_8_21_14_0_20_45_26</strain>
    </source>
</reference>
<dbReference type="EMBL" id="PCVY01000050">
    <property type="protein sequence ID" value="PIQ86103.1"/>
    <property type="molecule type" value="Genomic_DNA"/>
</dbReference>
<feature type="region of interest" description="Disordered" evidence="1">
    <location>
        <begin position="421"/>
        <end position="447"/>
    </location>
</feature>
<feature type="non-terminal residue" evidence="2">
    <location>
        <position position="1"/>
    </location>
</feature>
<evidence type="ECO:0000313" key="2">
    <source>
        <dbReference type="EMBL" id="PIQ86103.1"/>
    </source>
</evidence>
<organism evidence="2 3">
    <name type="scientific">Candidatus Abzuiibacterium crystallinum</name>
    <dbReference type="NCBI Taxonomy" id="1974748"/>
    <lineage>
        <taxon>Bacteria</taxon>
        <taxon>Pseudomonadati</taxon>
        <taxon>Candidatus Omnitrophota</taxon>
        <taxon>Candidatus Abzuiibacterium</taxon>
    </lineage>
</organism>
<dbReference type="AlphaFoldDB" id="A0A2H0LNT6"/>
<comment type="caution">
    <text evidence="2">The sequence shown here is derived from an EMBL/GenBank/DDBJ whole genome shotgun (WGS) entry which is preliminary data.</text>
</comment>
<accession>A0A2H0LNT6</accession>
<protein>
    <submittedName>
        <fullName evidence="2">Uncharacterized protein</fullName>
    </submittedName>
</protein>
<feature type="compositionally biased region" description="Basic and acidic residues" evidence="1">
    <location>
        <begin position="421"/>
        <end position="435"/>
    </location>
</feature>
<sequence>VTETPRVPEEPHHPPIEDHPKHPPTTTGGIPFPPPIERPPCSCDCSLDERWDAFSGIESTLMSPLPGAGPAVVQVPLGKRIPLVADGGDLDRLTVLCQRHLRGGPACEGGCHSKLEHQLPITLKYHWEIREGEGELVNHAFSAGSRSADGPATLYQAPAGMPADPEVTIRLTVDESESHRRNEDDAESVREVKLKLVPPEQPLQFGIGPPFANWPDQPRKEGRCLCQPAHEWRINGPMSGMAQEGGYTCPNDYVVLSALGTDSDLLRIRCADDMCPSSGDELSQSDFVYYEWAPSAGRIIGGRTEKVVLQAPDTPGPVTIEPALEDSQLQATDARFDMARVTVHVLDLKLTEIKGLRRQAAGDFSQEPDPHADGRLFLDTQDDGVINTSPDVERVKLTVEVEPPEAPLGNVKVKWEVRDPDDPAAHADIDPDAKGGDNTGTPHEGEPHYFMQAEHAMTDQIDRAAADETTVIGEAKTELTRVGGKWTSTAYFHYTDDAGDNFVIDVFLVKGDAALTCHDQSGTLTTWRQREVHAYAMSKDNDDNQVQAVGAAPGAFTVCIDPGANGVSDTLVLTPDDGRIGENVHAGADGTCDTAANSGANDFDPDAAQALFHRHYAEADPDHLPYIDFTVTQKQKDRTFRRELPLDDIWDYMHNHTDYAAHPEYRFSLIGLNAISTPPAMAMPPGTVIVGYAGHPPHSGASAGHLKRHAPLQLPKTDIHEVGHLIINEVEPALSFHTVHTGGEQCGFQQGMHPPQICPRHVNLLRDSIRRTFTGAHAGGMETYDSTRTR</sequence>
<name>A0A2H0LNT6_9BACT</name>
<feature type="compositionally biased region" description="Basic and acidic residues" evidence="1">
    <location>
        <begin position="1"/>
        <end position="21"/>
    </location>
</feature>
<feature type="region of interest" description="Disordered" evidence="1">
    <location>
        <begin position="1"/>
        <end position="33"/>
    </location>
</feature>
<dbReference type="Proteomes" id="UP000230859">
    <property type="component" value="Unassembled WGS sequence"/>
</dbReference>
<evidence type="ECO:0000313" key="3">
    <source>
        <dbReference type="Proteomes" id="UP000230859"/>
    </source>
</evidence>
<gene>
    <name evidence="2" type="ORF">COV74_05960</name>
</gene>